<reference evidence="2 3" key="1">
    <citation type="submission" date="2024-04" db="EMBL/GenBank/DDBJ databases">
        <authorList>
            <person name="Fracassetti M."/>
        </authorList>
    </citation>
    <scope>NUCLEOTIDE SEQUENCE [LARGE SCALE GENOMIC DNA]</scope>
</reference>
<accession>A0AAV2CZ62</accession>
<feature type="compositionally biased region" description="Low complexity" evidence="1">
    <location>
        <begin position="10"/>
        <end position="22"/>
    </location>
</feature>
<feature type="region of interest" description="Disordered" evidence="1">
    <location>
        <begin position="1"/>
        <end position="73"/>
    </location>
</feature>
<evidence type="ECO:0000313" key="2">
    <source>
        <dbReference type="EMBL" id="CAL1361401.1"/>
    </source>
</evidence>
<dbReference type="EMBL" id="OZ034814">
    <property type="protein sequence ID" value="CAL1361401.1"/>
    <property type="molecule type" value="Genomic_DNA"/>
</dbReference>
<sequence length="73" mass="7325">MDAVTAVPVSQPAQGAAPSGAATRGVGKRLMEQSAPAGTAKRSKVNSPRSKVAEDRGKGVASSVKVTQIDLPP</sequence>
<evidence type="ECO:0000256" key="1">
    <source>
        <dbReference type="SAM" id="MobiDB-lite"/>
    </source>
</evidence>
<dbReference type="Proteomes" id="UP001497516">
    <property type="component" value="Chromosome 10"/>
</dbReference>
<gene>
    <name evidence="2" type="ORF">LTRI10_LOCUS8779</name>
</gene>
<proteinExistence type="predicted"/>
<protein>
    <submittedName>
        <fullName evidence="2">Uncharacterized protein</fullName>
    </submittedName>
</protein>
<evidence type="ECO:0000313" key="3">
    <source>
        <dbReference type="Proteomes" id="UP001497516"/>
    </source>
</evidence>
<dbReference type="AlphaFoldDB" id="A0AAV2CZ62"/>
<organism evidence="2 3">
    <name type="scientific">Linum trigynum</name>
    <dbReference type="NCBI Taxonomy" id="586398"/>
    <lineage>
        <taxon>Eukaryota</taxon>
        <taxon>Viridiplantae</taxon>
        <taxon>Streptophyta</taxon>
        <taxon>Embryophyta</taxon>
        <taxon>Tracheophyta</taxon>
        <taxon>Spermatophyta</taxon>
        <taxon>Magnoliopsida</taxon>
        <taxon>eudicotyledons</taxon>
        <taxon>Gunneridae</taxon>
        <taxon>Pentapetalae</taxon>
        <taxon>rosids</taxon>
        <taxon>fabids</taxon>
        <taxon>Malpighiales</taxon>
        <taxon>Linaceae</taxon>
        <taxon>Linum</taxon>
    </lineage>
</organism>
<name>A0AAV2CZ62_9ROSI</name>
<keyword evidence="3" id="KW-1185">Reference proteome</keyword>